<organism evidence="2 3">
    <name type="scientific">Rhizodiscina lignyota</name>
    <dbReference type="NCBI Taxonomy" id="1504668"/>
    <lineage>
        <taxon>Eukaryota</taxon>
        <taxon>Fungi</taxon>
        <taxon>Dikarya</taxon>
        <taxon>Ascomycota</taxon>
        <taxon>Pezizomycotina</taxon>
        <taxon>Dothideomycetes</taxon>
        <taxon>Pleosporomycetidae</taxon>
        <taxon>Aulographales</taxon>
        <taxon>Rhizodiscinaceae</taxon>
        <taxon>Rhizodiscina</taxon>
    </lineage>
</organism>
<comment type="caution">
    <text evidence="2">The sequence shown here is derived from an EMBL/GenBank/DDBJ whole genome shotgun (WGS) entry which is preliminary data.</text>
</comment>
<protein>
    <submittedName>
        <fullName evidence="2">Uncharacterized protein</fullName>
    </submittedName>
</protein>
<reference evidence="2" key="1">
    <citation type="journal article" date="2020" name="Stud. Mycol.">
        <title>101 Dothideomycetes genomes: a test case for predicting lifestyles and emergence of pathogens.</title>
        <authorList>
            <person name="Haridas S."/>
            <person name="Albert R."/>
            <person name="Binder M."/>
            <person name="Bloem J."/>
            <person name="Labutti K."/>
            <person name="Salamov A."/>
            <person name="Andreopoulos B."/>
            <person name="Baker S."/>
            <person name="Barry K."/>
            <person name="Bills G."/>
            <person name="Bluhm B."/>
            <person name="Cannon C."/>
            <person name="Castanera R."/>
            <person name="Culley D."/>
            <person name="Daum C."/>
            <person name="Ezra D."/>
            <person name="Gonzalez J."/>
            <person name="Henrissat B."/>
            <person name="Kuo A."/>
            <person name="Liang C."/>
            <person name="Lipzen A."/>
            <person name="Lutzoni F."/>
            <person name="Magnuson J."/>
            <person name="Mondo S."/>
            <person name="Nolan M."/>
            <person name="Ohm R."/>
            <person name="Pangilinan J."/>
            <person name="Park H.-J."/>
            <person name="Ramirez L."/>
            <person name="Alfaro M."/>
            <person name="Sun H."/>
            <person name="Tritt A."/>
            <person name="Yoshinaga Y."/>
            <person name="Zwiers L.-H."/>
            <person name="Turgeon B."/>
            <person name="Goodwin S."/>
            <person name="Spatafora J."/>
            <person name="Crous P."/>
            <person name="Grigoriev I."/>
        </authorList>
    </citation>
    <scope>NUCLEOTIDE SEQUENCE</scope>
    <source>
        <strain evidence="2">CBS 133067</strain>
    </source>
</reference>
<accession>A0A9P4IDY9</accession>
<keyword evidence="3" id="KW-1185">Reference proteome</keyword>
<evidence type="ECO:0000313" key="2">
    <source>
        <dbReference type="EMBL" id="KAF2100071.1"/>
    </source>
</evidence>
<feature type="compositionally biased region" description="Polar residues" evidence="1">
    <location>
        <begin position="77"/>
        <end position="114"/>
    </location>
</feature>
<dbReference type="Proteomes" id="UP000799772">
    <property type="component" value="Unassembled WGS sequence"/>
</dbReference>
<dbReference type="OrthoDB" id="5408734at2759"/>
<gene>
    <name evidence="2" type="ORF">NA57DRAFT_56000</name>
</gene>
<dbReference type="EMBL" id="ML978125">
    <property type="protein sequence ID" value="KAF2100071.1"/>
    <property type="molecule type" value="Genomic_DNA"/>
</dbReference>
<evidence type="ECO:0000256" key="1">
    <source>
        <dbReference type="SAM" id="MobiDB-lite"/>
    </source>
</evidence>
<sequence length="160" mass="17445">MSGIQEFDARSDRPLSVMAADFSAALDSIFDTDDSLFSLSVDLQQKKELIDNQSKELEALETKIKDAENRLKRVKRQSQGVNILEESSSDSAPGLGQTQPPANESPSNSRTAPSQPAARATFNKGLAAPSQLDRPHSSVGNQYTLVDRTDQRRPATSQRA</sequence>
<evidence type="ECO:0000313" key="3">
    <source>
        <dbReference type="Proteomes" id="UP000799772"/>
    </source>
</evidence>
<proteinExistence type="predicted"/>
<dbReference type="AlphaFoldDB" id="A0A9P4IDY9"/>
<feature type="region of interest" description="Disordered" evidence="1">
    <location>
        <begin position="75"/>
        <end position="160"/>
    </location>
</feature>
<name>A0A9P4IDY9_9PEZI</name>